<gene>
    <name evidence="3" type="ORF">Vau01_064350</name>
</gene>
<dbReference type="CDD" id="cd21608">
    <property type="entry name" value="RRM2_NsCP33_like"/>
    <property type="match status" value="1"/>
</dbReference>
<dbReference type="AlphaFoldDB" id="A0A8J3Z7Q3"/>
<protein>
    <recommendedName>
        <fullName evidence="2">RRM domain-containing protein</fullName>
    </recommendedName>
</protein>
<dbReference type="InterPro" id="IPR000504">
    <property type="entry name" value="RRM_dom"/>
</dbReference>
<keyword evidence="4" id="KW-1185">Reference proteome</keyword>
<comment type="caution">
    <text evidence="3">The sequence shown here is derived from an EMBL/GenBank/DDBJ whole genome shotgun (WGS) entry which is preliminary data.</text>
</comment>
<evidence type="ECO:0000313" key="3">
    <source>
        <dbReference type="EMBL" id="GIJ58919.1"/>
    </source>
</evidence>
<organism evidence="3 4">
    <name type="scientific">Virgisporangium aurantiacum</name>
    <dbReference type="NCBI Taxonomy" id="175570"/>
    <lineage>
        <taxon>Bacteria</taxon>
        <taxon>Bacillati</taxon>
        <taxon>Actinomycetota</taxon>
        <taxon>Actinomycetes</taxon>
        <taxon>Micromonosporales</taxon>
        <taxon>Micromonosporaceae</taxon>
        <taxon>Virgisporangium</taxon>
    </lineage>
</organism>
<dbReference type="InterPro" id="IPR048289">
    <property type="entry name" value="RRM2_NsCP33-like"/>
</dbReference>
<sequence length="189" mass="21592">MDLTRSPRIDSRTESRRRIDALVATSATHITIEQLKIMIFHRSTNRFSEPERWMRWSADRRGIAPEPDVMLAHIPQLVPPTRTTRAETTGTEPSGPTRRLYVGNLPYQLTEPSLADYFGRIGEIVSAQLVVDRETGRSKGFGFVEMRTHSAEQAVAELNGKDFGGRDLVVNYARPREERPAGRFRQRSW</sequence>
<dbReference type="EMBL" id="BOPG01000044">
    <property type="protein sequence ID" value="GIJ58919.1"/>
    <property type="molecule type" value="Genomic_DNA"/>
</dbReference>
<dbReference type="RefSeq" id="WP_204000418.1">
    <property type="nucleotide sequence ID" value="NZ_BOPG01000044.1"/>
</dbReference>
<dbReference type="PANTHER" id="PTHR48027">
    <property type="entry name" value="HETEROGENEOUS NUCLEAR RIBONUCLEOPROTEIN 87F-RELATED"/>
    <property type="match status" value="1"/>
</dbReference>
<dbReference type="Gene3D" id="3.30.70.330">
    <property type="match status" value="1"/>
</dbReference>
<evidence type="ECO:0000313" key="4">
    <source>
        <dbReference type="Proteomes" id="UP000612585"/>
    </source>
</evidence>
<dbReference type="Pfam" id="PF00076">
    <property type="entry name" value="RRM_1"/>
    <property type="match status" value="1"/>
</dbReference>
<name>A0A8J3Z7Q3_9ACTN</name>
<reference evidence="3" key="1">
    <citation type="submission" date="2021-01" db="EMBL/GenBank/DDBJ databases">
        <title>Whole genome shotgun sequence of Virgisporangium aurantiacum NBRC 16421.</title>
        <authorList>
            <person name="Komaki H."/>
            <person name="Tamura T."/>
        </authorList>
    </citation>
    <scope>NUCLEOTIDE SEQUENCE</scope>
    <source>
        <strain evidence="3">NBRC 16421</strain>
    </source>
</reference>
<dbReference type="SUPFAM" id="SSF54928">
    <property type="entry name" value="RNA-binding domain, RBD"/>
    <property type="match status" value="1"/>
</dbReference>
<dbReference type="InterPro" id="IPR012677">
    <property type="entry name" value="Nucleotide-bd_a/b_plait_sf"/>
</dbReference>
<feature type="domain" description="RRM" evidence="2">
    <location>
        <begin position="98"/>
        <end position="175"/>
    </location>
</feature>
<dbReference type="PROSITE" id="PS50102">
    <property type="entry name" value="RRM"/>
    <property type="match status" value="1"/>
</dbReference>
<evidence type="ECO:0000259" key="2">
    <source>
        <dbReference type="PROSITE" id="PS50102"/>
    </source>
</evidence>
<dbReference type="Proteomes" id="UP000612585">
    <property type="component" value="Unassembled WGS sequence"/>
</dbReference>
<keyword evidence="1" id="KW-0694">RNA-binding</keyword>
<dbReference type="InterPro" id="IPR052462">
    <property type="entry name" value="SLIRP/GR-RBP-like"/>
</dbReference>
<accession>A0A8J3Z7Q3</accession>
<dbReference type="InterPro" id="IPR035979">
    <property type="entry name" value="RBD_domain_sf"/>
</dbReference>
<dbReference type="SMART" id="SM00360">
    <property type="entry name" value="RRM"/>
    <property type="match status" value="1"/>
</dbReference>
<evidence type="ECO:0000256" key="1">
    <source>
        <dbReference type="ARBA" id="ARBA00022884"/>
    </source>
</evidence>
<proteinExistence type="predicted"/>
<dbReference type="GO" id="GO:0003723">
    <property type="term" value="F:RNA binding"/>
    <property type="evidence" value="ECO:0007669"/>
    <property type="project" value="UniProtKB-KW"/>
</dbReference>